<feature type="transmembrane region" description="Helical" evidence="1">
    <location>
        <begin position="6"/>
        <end position="22"/>
    </location>
</feature>
<keyword evidence="1" id="KW-0256">Endoplasmic reticulum</keyword>
<evidence type="ECO:0000313" key="3">
    <source>
        <dbReference type="EMBL" id="KAK9089720.1"/>
    </source>
</evidence>
<gene>
    <name evidence="3" type="ORF">Scep_028802</name>
</gene>
<name>A0AAP0ECP7_9MAGN</name>
<keyword evidence="1" id="KW-0472">Membrane</keyword>
<comment type="caution">
    <text evidence="3">The sequence shown here is derived from an EMBL/GenBank/DDBJ whole genome shotgun (WGS) entry which is preliminary data.</text>
</comment>
<dbReference type="GO" id="GO:0006888">
    <property type="term" value="P:endoplasmic reticulum to Golgi vesicle-mediated transport"/>
    <property type="evidence" value="ECO:0007669"/>
    <property type="project" value="UniProtKB-UniRule"/>
</dbReference>
<keyword evidence="1" id="KW-1133">Transmembrane helix</keyword>
<feature type="transmembrane region" description="Helical" evidence="1">
    <location>
        <begin position="43"/>
        <end position="64"/>
    </location>
</feature>
<dbReference type="Proteomes" id="UP001419268">
    <property type="component" value="Unassembled WGS sequence"/>
</dbReference>
<reference evidence="3 4" key="1">
    <citation type="submission" date="2024-01" db="EMBL/GenBank/DDBJ databases">
        <title>Genome assemblies of Stephania.</title>
        <authorList>
            <person name="Yang L."/>
        </authorList>
    </citation>
    <scope>NUCLEOTIDE SEQUENCE [LARGE SCALE GENOMIC DNA]</scope>
    <source>
        <strain evidence="3">JXDWG</strain>
        <tissue evidence="3">Leaf</tissue>
    </source>
</reference>
<evidence type="ECO:0000256" key="2">
    <source>
        <dbReference type="SAM" id="Coils"/>
    </source>
</evidence>
<keyword evidence="2" id="KW-0175">Coiled coil</keyword>
<sequence>MLFLLFSLILSELLLLLILSFKTPFRKLLILLLDTTKQGQAPLIAKTIAATVYALLMSRLYSFIEIRRRFNDGGAFGSTDQVLMGHYLLQATLMGIFLFLGLMIDRLHHYIRELRLLRKSMKILKKTQDSSNGDAWTREVTKEEIEELKTNNGHLNFEINQKEGITALKMKIKQLESESAGRRERKKTAEASSVALTKQFEGIQLKYNGLQEENMKLRKQLKSLDRKWSSSRGKKNE</sequence>
<keyword evidence="1" id="KW-0812">Transmembrane</keyword>
<feature type="transmembrane region" description="Helical" evidence="1">
    <location>
        <begin position="84"/>
        <end position="104"/>
    </location>
</feature>
<comment type="similarity">
    <text evidence="1">Belongs to the BCAP29/BCAP31 family.</text>
</comment>
<evidence type="ECO:0000313" key="4">
    <source>
        <dbReference type="Proteomes" id="UP001419268"/>
    </source>
</evidence>
<dbReference type="GO" id="GO:0070973">
    <property type="term" value="P:protein localization to endoplasmic reticulum exit site"/>
    <property type="evidence" value="ECO:0007669"/>
    <property type="project" value="UniProtKB-UniRule"/>
</dbReference>
<organism evidence="3 4">
    <name type="scientific">Stephania cephalantha</name>
    <dbReference type="NCBI Taxonomy" id="152367"/>
    <lineage>
        <taxon>Eukaryota</taxon>
        <taxon>Viridiplantae</taxon>
        <taxon>Streptophyta</taxon>
        <taxon>Embryophyta</taxon>
        <taxon>Tracheophyta</taxon>
        <taxon>Spermatophyta</taxon>
        <taxon>Magnoliopsida</taxon>
        <taxon>Ranunculales</taxon>
        <taxon>Menispermaceae</taxon>
        <taxon>Menispermoideae</taxon>
        <taxon>Cissampelideae</taxon>
        <taxon>Stephania</taxon>
    </lineage>
</organism>
<keyword evidence="1" id="KW-0653">Protein transport</keyword>
<dbReference type="AlphaFoldDB" id="A0AAP0ECP7"/>
<dbReference type="EMBL" id="JBBNAG010000012">
    <property type="protein sequence ID" value="KAK9089720.1"/>
    <property type="molecule type" value="Genomic_DNA"/>
</dbReference>
<evidence type="ECO:0000256" key="1">
    <source>
        <dbReference type="RuleBase" id="RU367026"/>
    </source>
</evidence>
<keyword evidence="4" id="KW-1185">Reference proteome</keyword>
<keyword evidence="1" id="KW-0931">ER-Golgi transport</keyword>
<comment type="subcellular location">
    <subcellularLocation>
        <location evidence="1">Endoplasmic reticulum membrane</location>
        <topology evidence="1">Multi-pass membrane protein</topology>
    </subcellularLocation>
</comment>
<dbReference type="GO" id="GO:0006886">
    <property type="term" value="P:intracellular protein transport"/>
    <property type="evidence" value="ECO:0007669"/>
    <property type="project" value="UniProtKB-UniRule"/>
</dbReference>
<accession>A0AAP0ECP7</accession>
<dbReference type="PANTHER" id="PTHR12701">
    <property type="entry name" value="BCR-ASSOCIATED PROTEIN, BAP"/>
    <property type="match status" value="1"/>
</dbReference>
<keyword evidence="1" id="KW-0813">Transport</keyword>
<dbReference type="PANTHER" id="PTHR12701:SF44">
    <property type="entry name" value="ENDOPLASMIC RETICULUM TRANSMEMBRANE PROTEIN"/>
    <property type="match status" value="1"/>
</dbReference>
<feature type="coiled-coil region" evidence="2">
    <location>
        <begin position="200"/>
        <end position="227"/>
    </location>
</feature>
<comment type="function">
    <text evidence="1">May play a role in anterograde transport of membrane proteins from the endoplasmic reticulum to the Golgi.</text>
</comment>
<protein>
    <recommendedName>
        <fullName evidence="1">Endoplasmic reticulum transmembrane protein</fullName>
    </recommendedName>
</protein>
<dbReference type="InterPro" id="IPR008417">
    <property type="entry name" value="BAP29/BAP31"/>
</dbReference>
<proteinExistence type="inferred from homology"/>
<dbReference type="GO" id="GO:0005789">
    <property type="term" value="C:endoplasmic reticulum membrane"/>
    <property type="evidence" value="ECO:0007669"/>
    <property type="project" value="UniProtKB-SubCell"/>
</dbReference>